<dbReference type="SFLD" id="SFLDS00052">
    <property type="entry name" value="Ferric_Reductase_Domain"/>
    <property type="match status" value="1"/>
</dbReference>
<dbReference type="Gene3D" id="2.40.30.10">
    <property type="entry name" value="Translation factors"/>
    <property type="match status" value="1"/>
</dbReference>
<evidence type="ECO:0000256" key="11">
    <source>
        <dbReference type="ARBA" id="ARBA00023014"/>
    </source>
</evidence>
<dbReference type="PANTHER" id="PTHR47354">
    <property type="entry name" value="NADH OXIDOREDUCTASE HCR"/>
    <property type="match status" value="1"/>
</dbReference>
<feature type="domain" description="FAD-binding FR-type" evidence="14">
    <location>
        <begin position="208"/>
        <end position="308"/>
    </location>
</feature>
<reference evidence="16" key="1">
    <citation type="journal article" date="2019" name="Int. J. Syst. Evol. Microbiol.">
        <title>The Global Catalogue of Microorganisms (GCM) 10K type strain sequencing project: providing services to taxonomists for standard genome sequencing and annotation.</title>
        <authorList>
            <consortium name="The Broad Institute Genomics Platform"/>
            <consortium name="The Broad Institute Genome Sequencing Center for Infectious Disease"/>
            <person name="Wu L."/>
            <person name="Ma J."/>
        </authorList>
    </citation>
    <scope>NUCLEOTIDE SEQUENCE [LARGE SCALE GENOMIC DNA]</scope>
    <source>
        <strain evidence="16">JCM 18054</strain>
    </source>
</reference>
<feature type="transmembrane region" description="Helical" evidence="13">
    <location>
        <begin position="120"/>
        <end position="140"/>
    </location>
</feature>
<comment type="caution">
    <text evidence="15">The sequence shown here is derived from an EMBL/GenBank/DDBJ whole genome shotgun (WGS) entry which is preliminary data.</text>
</comment>
<dbReference type="PANTHER" id="PTHR47354:SF8">
    <property type="entry name" value="1,2-PHENYLACETYL-COA EPOXIDASE, SUBUNIT E"/>
    <property type="match status" value="1"/>
</dbReference>
<evidence type="ECO:0000313" key="15">
    <source>
        <dbReference type="EMBL" id="GAA4659252.1"/>
    </source>
</evidence>
<evidence type="ECO:0000256" key="6">
    <source>
        <dbReference type="ARBA" id="ARBA00022723"/>
    </source>
</evidence>
<evidence type="ECO:0000256" key="8">
    <source>
        <dbReference type="ARBA" id="ARBA00022989"/>
    </source>
</evidence>
<dbReference type="SUPFAM" id="SSF52343">
    <property type="entry name" value="Ferredoxin reductase-like, C-terminal NADP-linked domain"/>
    <property type="match status" value="1"/>
</dbReference>
<comment type="subcellular location">
    <subcellularLocation>
        <location evidence="2">Membrane</location>
        <topology evidence="2">Multi-pass membrane protein</topology>
    </subcellularLocation>
</comment>
<dbReference type="InterPro" id="IPR013130">
    <property type="entry name" value="Fe3_Rdtase_TM_dom"/>
</dbReference>
<dbReference type="InterPro" id="IPR039261">
    <property type="entry name" value="FNR_nucleotide-bd"/>
</dbReference>
<dbReference type="RefSeq" id="WP_346055576.1">
    <property type="nucleotide sequence ID" value="NZ_BAABIB010000116.1"/>
</dbReference>
<sequence length="439" mass="48324">MNARWWLTALLGLNAAWVTDLFVLGHELSAPAGPLTALGRLTGLYGALALVLQLVLISRLPWLESRLGLDRLTLWHRWTGFWVLWLVVAHVVFITLGYASQDGSPVLAEVGTLVFHTDDVLIATIAFVLLLAVAATSARLARRRLRYESWHLVHLLAYLAVVLGFLHQVTVGQDFTGSPVGRLYWWSLYGLALGLIAVSRIGLPLVRNLRHRLRVESVIRESPDVVSVIITGRALGSLPARAGQFFLWRFLTPGHWHEAHPYSLSAMPDGRSLRITVKALGDGSAWLQTVRPGTRVLAEGPYGAFTARRRTRRRVLLVAGGVGVTPVRALLEEFAREHDDIALIYRASTAENAVLADELRRLASWCGARMFLVLGPSTAVGRFGPVLGARHLHAMVPDVRRRDVYVCGPPGMTDAVRRTLAELGVPAGQCHTERFAFAA</sequence>
<evidence type="ECO:0000256" key="2">
    <source>
        <dbReference type="ARBA" id="ARBA00004141"/>
    </source>
</evidence>
<dbReference type="CDD" id="cd06198">
    <property type="entry name" value="FNR_like_3"/>
    <property type="match status" value="1"/>
</dbReference>
<dbReference type="Pfam" id="PF01794">
    <property type="entry name" value="Ferric_reduct"/>
    <property type="match status" value="1"/>
</dbReference>
<dbReference type="Proteomes" id="UP001500192">
    <property type="component" value="Unassembled WGS sequence"/>
</dbReference>
<feature type="transmembrane region" description="Helical" evidence="13">
    <location>
        <begin position="152"/>
        <end position="171"/>
    </location>
</feature>
<evidence type="ECO:0000259" key="14">
    <source>
        <dbReference type="PROSITE" id="PS51384"/>
    </source>
</evidence>
<keyword evidence="6" id="KW-0479">Metal-binding</keyword>
<protein>
    <submittedName>
        <fullName evidence="15">Ferredoxin reductase family protein</fullName>
    </submittedName>
</protein>
<keyword evidence="4 13" id="KW-0812">Transmembrane</keyword>
<evidence type="ECO:0000256" key="13">
    <source>
        <dbReference type="SAM" id="Phobius"/>
    </source>
</evidence>
<evidence type="ECO:0000313" key="16">
    <source>
        <dbReference type="Proteomes" id="UP001500192"/>
    </source>
</evidence>
<comment type="cofactor">
    <cofactor evidence="1">
        <name>FAD</name>
        <dbReference type="ChEBI" id="CHEBI:57692"/>
    </cofactor>
</comment>
<keyword evidence="5" id="KW-0001">2Fe-2S</keyword>
<keyword evidence="10" id="KW-0408">Iron</keyword>
<evidence type="ECO:0000256" key="7">
    <source>
        <dbReference type="ARBA" id="ARBA00022827"/>
    </source>
</evidence>
<name>A0ABP8VFC4_9PSEU</name>
<dbReference type="Pfam" id="PF00175">
    <property type="entry name" value="NAD_binding_1"/>
    <property type="match status" value="1"/>
</dbReference>
<feature type="transmembrane region" description="Helical" evidence="13">
    <location>
        <begin position="81"/>
        <end position="100"/>
    </location>
</feature>
<proteinExistence type="predicted"/>
<gene>
    <name evidence="15" type="ORF">GCM10023214_58550</name>
</gene>
<keyword evidence="11" id="KW-0411">Iron-sulfur</keyword>
<dbReference type="InterPro" id="IPR001433">
    <property type="entry name" value="OxRdtase_FAD/NAD-bd"/>
</dbReference>
<keyword evidence="8 13" id="KW-1133">Transmembrane helix</keyword>
<accession>A0ABP8VFC4</accession>
<dbReference type="PROSITE" id="PS51384">
    <property type="entry name" value="FAD_FR"/>
    <property type="match status" value="1"/>
</dbReference>
<keyword evidence="12 13" id="KW-0472">Membrane</keyword>
<dbReference type="InterPro" id="IPR050415">
    <property type="entry name" value="MRET"/>
</dbReference>
<feature type="transmembrane region" description="Helical" evidence="13">
    <location>
        <begin position="42"/>
        <end position="60"/>
    </location>
</feature>
<dbReference type="InterPro" id="IPR017927">
    <property type="entry name" value="FAD-bd_FR_type"/>
</dbReference>
<dbReference type="EMBL" id="BAABIB010000116">
    <property type="protein sequence ID" value="GAA4659252.1"/>
    <property type="molecule type" value="Genomic_DNA"/>
</dbReference>
<feature type="transmembrane region" description="Helical" evidence="13">
    <location>
        <begin position="183"/>
        <end position="203"/>
    </location>
</feature>
<organism evidence="15 16">
    <name type="scientific">Amycolatopsis dongchuanensis</name>
    <dbReference type="NCBI Taxonomy" id="1070866"/>
    <lineage>
        <taxon>Bacteria</taxon>
        <taxon>Bacillati</taxon>
        <taxon>Actinomycetota</taxon>
        <taxon>Actinomycetes</taxon>
        <taxon>Pseudonocardiales</taxon>
        <taxon>Pseudonocardiaceae</taxon>
        <taxon>Amycolatopsis</taxon>
    </lineage>
</organism>
<dbReference type="SFLD" id="SFLDG01168">
    <property type="entry name" value="Ferric_reductase_subgroup_(FRE"/>
    <property type="match status" value="1"/>
</dbReference>
<evidence type="ECO:0000256" key="9">
    <source>
        <dbReference type="ARBA" id="ARBA00023002"/>
    </source>
</evidence>
<dbReference type="InterPro" id="IPR017938">
    <property type="entry name" value="Riboflavin_synthase-like_b-brl"/>
</dbReference>
<evidence type="ECO:0000256" key="3">
    <source>
        <dbReference type="ARBA" id="ARBA00022630"/>
    </source>
</evidence>
<dbReference type="Gene3D" id="3.40.50.80">
    <property type="entry name" value="Nucleotide-binding domain of ferredoxin-NADP reductase (FNR) module"/>
    <property type="match status" value="1"/>
</dbReference>
<keyword evidence="7" id="KW-0274">FAD</keyword>
<keyword evidence="9" id="KW-0560">Oxidoreductase</keyword>
<evidence type="ECO:0000256" key="4">
    <source>
        <dbReference type="ARBA" id="ARBA00022692"/>
    </source>
</evidence>
<evidence type="ECO:0000256" key="1">
    <source>
        <dbReference type="ARBA" id="ARBA00001974"/>
    </source>
</evidence>
<keyword evidence="3" id="KW-0285">Flavoprotein</keyword>
<dbReference type="PRINTS" id="PR00410">
    <property type="entry name" value="PHEHYDRXLASE"/>
</dbReference>
<evidence type="ECO:0000256" key="12">
    <source>
        <dbReference type="ARBA" id="ARBA00023136"/>
    </source>
</evidence>
<evidence type="ECO:0000256" key="10">
    <source>
        <dbReference type="ARBA" id="ARBA00023004"/>
    </source>
</evidence>
<evidence type="ECO:0000256" key="5">
    <source>
        <dbReference type="ARBA" id="ARBA00022714"/>
    </source>
</evidence>
<dbReference type="SUPFAM" id="SSF63380">
    <property type="entry name" value="Riboflavin synthase domain-like"/>
    <property type="match status" value="1"/>
</dbReference>
<keyword evidence="16" id="KW-1185">Reference proteome</keyword>